<evidence type="ECO:0008006" key="4">
    <source>
        <dbReference type="Google" id="ProtNLM"/>
    </source>
</evidence>
<accession>A0A9W4DVH2</accession>
<organism evidence="2 3">
    <name type="scientific">Actinacidiphila cocklensis</name>
    <dbReference type="NCBI Taxonomy" id="887465"/>
    <lineage>
        <taxon>Bacteria</taxon>
        <taxon>Bacillati</taxon>
        <taxon>Actinomycetota</taxon>
        <taxon>Actinomycetes</taxon>
        <taxon>Kitasatosporales</taxon>
        <taxon>Streptomycetaceae</taxon>
        <taxon>Actinacidiphila</taxon>
    </lineage>
</organism>
<dbReference type="AlphaFoldDB" id="A0A9W4DVH2"/>
<evidence type="ECO:0000313" key="3">
    <source>
        <dbReference type="Proteomes" id="UP001152519"/>
    </source>
</evidence>
<reference evidence="2" key="1">
    <citation type="submission" date="2021-05" db="EMBL/GenBank/DDBJ databases">
        <authorList>
            <person name="Arsene-Ploetze F."/>
        </authorList>
    </citation>
    <scope>NUCLEOTIDE SEQUENCE</scope>
    <source>
        <strain evidence="2">DSM 42138</strain>
    </source>
</reference>
<protein>
    <recommendedName>
        <fullName evidence="4">Transposase</fullName>
    </recommendedName>
</protein>
<evidence type="ECO:0000313" key="2">
    <source>
        <dbReference type="EMBL" id="CAG6396780.1"/>
    </source>
</evidence>
<feature type="region of interest" description="Disordered" evidence="1">
    <location>
        <begin position="36"/>
        <end position="107"/>
    </location>
</feature>
<comment type="caution">
    <text evidence="2">The sequence shown here is derived from an EMBL/GenBank/DDBJ whole genome shotgun (WGS) entry which is preliminary data.</text>
</comment>
<dbReference type="Proteomes" id="UP001152519">
    <property type="component" value="Unassembled WGS sequence"/>
</dbReference>
<name>A0A9W4DVH2_9ACTN</name>
<sequence length="114" mass="12524">MFRIAHRMLLAKLNAARRIDWTRACMDASHVKAKKGAKRLAGRRSIEAKRGSKHHLICDGNGISPAAGRAGRPLRRPDTLLGDKGYDSNPNRQDPPSSPAKAPSNLEGRCYKIV</sequence>
<evidence type="ECO:0000256" key="1">
    <source>
        <dbReference type="SAM" id="MobiDB-lite"/>
    </source>
</evidence>
<proteinExistence type="predicted"/>
<gene>
    <name evidence="2" type="ORF">SCOCK_460039</name>
</gene>
<keyword evidence="3" id="KW-1185">Reference proteome</keyword>
<dbReference type="EMBL" id="CAJSLV010000077">
    <property type="protein sequence ID" value="CAG6396780.1"/>
    <property type="molecule type" value="Genomic_DNA"/>
</dbReference>